<dbReference type="Pfam" id="PF01425">
    <property type="entry name" value="Amidase"/>
    <property type="match status" value="1"/>
</dbReference>
<evidence type="ECO:0000259" key="1">
    <source>
        <dbReference type="Pfam" id="PF01425"/>
    </source>
</evidence>
<protein>
    <recommendedName>
        <fullName evidence="1">Amidase domain-containing protein</fullName>
    </recommendedName>
</protein>
<gene>
    <name evidence="2" type="ORF">TCE0_038f12344</name>
</gene>
<reference evidence="3" key="1">
    <citation type="journal article" date="2015" name="Genome Announc.">
        <title>Draft genome sequence of Talaromyces cellulolyticus strain Y-94, a source of lignocellulosic biomass-degrading enzymes.</title>
        <authorList>
            <person name="Fujii T."/>
            <person name="Koike H."/>
            <person name="Sawayama S."/>
            <person name="Yano S."/>
            <person name="Inoue H."/>
        </authorList>
    </citation>
    <scope>NUCLEOTIDE SEQUENCE [LARGE SCALE GENOMIC DNA]</scope>
    <source>
        <strain evidence="3">Y-94</strain>
    </source>
</reference>
<dbReference type="InterPro" id="IPR023631">
    <property type="entry name" value="Amidase_dom"/>
</dbReference>
<evidence type="ECO:0000313" key="2">
    <source>
        <dbReference type="EMBL" id="GAM40193.1"/>
    </source>
</evidence>
<dbReference type="AlphaFoldDB" id="A0A0B8MYD0"/>
<organism evidence="2 3">
    <name type="scientific">Talaromyces pinophilus</name>
    <name type="common">Penicillium pinophilum</name>
    <dbReference type="NCBI Taxonomy" id="128442"/>
    <lineage>
        <taxon>Eukaryota</taxon>
        <taxon>Fungi</taxon>
        <taxon>Dikarya</taxon>
        <taxon>Ascomycota</taxon>
        <taxon>Pezizomycotina</taxon>
        <taxon>Eurotiomycetes</taxon>
        <taxon>Eurotiomycetidae</taxon>
        <taxon>Eurotiales</taxon>
        <taxon>Trichocomaceae</taxon>
        <taxon>Talaromyces</taxon>
        <taxon>Talaromyces sect. Talaromyces</taxon>
    </lineage>
</organism>
<keyword evidence="3" id="KW-1185">Reference proteome</keyword>
<dbReference type="EMBL" id="DF933834">
    <property type="protein sequence ID" value="GAM40193.1"/>
    <property type="molecule type" value="Genomic_DNA"/>
</dbReference>
<dbReference type="SUPFAM" id="SSF75304">
    <property type="entry name" value="Amidase signature (AS) enzymes"/>
    <property type="match status" value="1"/>
</dbReference>
<proteinExistence type="predicted"/>
<dbReference type="Gene3D" id="3.90.1300.10">
    <property type="entry name" value="Amidase signature (AS) domain"/>
    <property type="match status" value="2"/>
</dbReference>
<dbReference type="PANTHER" id="PTHR42678:SF34">
    <property type="entry name" value="OS04G0183300 PROTEIN"/>
    <property type="match status" value="1"/>
</dbReference>
<accession>A0A0B8MYD0</accession>
<feature type="domain" description="Amidase" evidence="1">
    <location>
        <begin position="123"/>
        <end position="211"/>
    </location>
</feature>
<evidence type="ECO:0000313" key="3">
    <source>
        <dbReference type="Proteomes" id="UP000053095"/>
    </source>
</evidence>
<dbReference type="PANTHER" id="PTHR42678">
    <property type="entry name" value="AMIDASE"/>
    <property type="match status" value="1"/>
</dbReference>
<name>A0A0B8MYD0_TALPI</name>
<sequence length="443" mass="47711">MSNSQIPLNLLTVTEMEIQRLYSDSALTAVSLVQSILTLIEKHNEAGLGLRALLSVVPHADILERARRLDEELSQGKSHGPLHGIHFTVQDSIATHPNLGIDTTAGSVALVGSRPRKNATVVDRTPGGSSSGSADDVSAGFAIVSLGAETVGSMVAPASRASLYALKPTVGTIPIDGVVPIAKSLDSVGGMARSPEDLALVTEVITNYSALQPAGYLIGMTGKWDGIRLGFLDESLWKLPDFLCEFNSEALGQMDEGYHAAMGVLRGHGVHIQYPVIIPRAEDVWPSLVKIMQEHEFHPSINEYLQDLEHSKVHSLEELVEYNREHADLELPPEFPSQSSLENSLNDNITTAENQRTLTEHNLDAIAVLTDSPLSSLASAAGYPTCTMPLGVLGLNGRPFGMSFVAKAHQEARLFRIMSAWHSTFQRYAPSALDEDAILSSLA</sequence>
<dbReference type="InterPro" id="IPR036928">
    <property type="entry name" value="AS_sf"/>
</dbReference>
<dbReference type="Proteomes" id="UP000053095">
    <property type="component" value="Unassembled WGS sequence"/>
</dbReference>